<sequence>MQKETEDEATLKLGDFHYYGTALKQDYSKAVDLYKQVVSTSRQIDLRGHAMLNLGMMHHFGLGTPIDLDMAQIYYDKAMKEEASTSTHTGSSSYMTPIYLLNLYSKWQRLDIIETVQRFFLFGSNQSNATSLDGFWTEMVPRSQMLVILAIIGYWLTLAGMVKFLRRDYTGNNN</sequence>
<evidence type="ECO:0000313" key="2">
    <source>
        <dbReference type="EMBL" id="TNV71914.1"/>
    </source>
</evidence>
<dbReference type="SUPFAM" id="SSF81901">
    <property type="entry name" value="HCP-like"/>
    <property type="match status" value="1"/>
</dbReference>
<keyword evidence="3" id="KW-1185">Reference proteome</keyword>
<dbReference type="SMART" id="SM00671">
    <property type="entry name" value="SEL1"/>
    <property type="match status" value="2"/>
</dbReference>
<dbReference type="PANTHER" id="PTHR45084">
    <property type="entry name" value="ERAD-ASSOCIATED E3 UBIQUITIN-PROTEIN LIGASE COMPONENT HRD3A-RELATED"/>
    <property type="match status" value="1"/>
</dbReference>
<keyword evidence="1" id="KW-0812">Transmembrane</keyword>
<feature type="transmembrane region" description="Helical" evidence="1">
    <location>
        <begin position="145"/>
        <end position="165"/>
    </location>
</feature>
<dbReference type="GO" id="GO:0036503">
    <property type="term" value="P:ERAD pathway"/>
    <property type="evidence" value="ECO:0007669"/>
    <property type="project" value="InterPro"/>
</dbReference>
<dbReference type="OrthoDB" id="27934at2759"/>
<reference evidence="2" key="1">
    <citation type="submission" date="2019-06" db="EMBL/GenBank/DDBJ databases">
        <authorList>
            <person name="Zheng W."/>
        </authorList>
    </citation>
    <scope>NUCLEOTIDE SEQUENCE</scope>
    <source>
        <strain evidence="2">QDHG01</strain>
    </source>
</reference>
<gene>
    <name evidence="2" type="ORF">FGO68_gene8198</name>
</gene>
<dbReference type="EMBL" id="RRYP01025878">
    <property type="protein sequence ID" value="TNV71914.1"/>
    <property type="molecule type" value="Genomic_DNA"/>
</dbReference>
<comment type="caution">
    <text evidence="2">The sequence shown here is derived from an EMBL/GenBank/DDBJ whole genome shotgun (WGS) entry which is preliminary data.</text>
</comment>
<dbReference type="PANTHER" id="PTHR45084:SF1">
    <property type="entry name" value="ERAD-ASSOCIATED E3 UBIQUITIN-PROTEIN LIGASE COMPONENT HRD3A-RELATED"/>
    <property type="match status" value="1"/>
</dbReference>
<dbReference type="InterPro" id="IPR011990">
    <property type="entry name" value="TPR-like_helical_dom_sf"/>
</dbReference>
<dbReference type="AlphaFoldDB" id="A0A8J8SV81"/>
<evidence type="ECO:0008006" key="4">
    <source>
        <dbReference type="Google" id="ProtNLM"/>
    </source>
</evidence>
<dbReference type="Gene3D" id="1.25.40.10">
    <property type="entry name" value="Tetratricopeptide repeat domain"/>
    <property type="match status" value="1"/>
</dbReference>
<dbReference type="Proteomes" id="UP000785679">
    <property type="component" value="Unassembled WGS sequence"/>
</dbReference>
<accession>A0A8J8SV81</accession>
<name>A0A8J8SV81_HALGN</name>
<keyword evidence="1" id="KW-1133">Transmembrane helix</keyword>
<proteinExistence type="predicted"/>
<dbReference type="InterPro" id="IPR006597">
    <property type="entry name" value="Sel1-like"/>
</dbReference>
<protein>
    <recommendedName>
        <fullName evidence="4">Sel1 repeat family protein</fullName>
    </recommendedName>
</protein>
<evidence type="ECO:0000313" key="3">
    <source>
        <dbReference type="Proteomes" id="UP000785679"/>
    </source>
</evidence>
<keyword evidence="1" id="KW-0472">Membrane</keyword>
<dbReference type="Pfam" id="PF08238">
    <property type="entry name" value="Sel1"/>
    <property type="match status" value="2"/>
</dbReference>
<organism evidence="2 3">
    <name type="scientific">Halteria grandinella</name>
    <dbReference type="NCBI Taxonomy" id="5974"/>
    <lineage>
        <taxon>Eukaryota</taxon>
        <taxon>Sar</taxon>
        <taxon>Alveolata</taxon>
        <taxon>Ciliophora</taxon>
        <taxon>Intramacronucleata</taxon>
        <taxon>Spirotrichea</taxon>
        <taxon>Stichotrichia</taxon>
        <taxon>Sporadotrichida</taxon>
        <taxon>Halteriidae</taxon>
        <taxon>Halteria</taxon>
    </lineage>
</organism>
<evidence type="ECO:0000256" key="1">
    <source>
        <dbReference type="SAM" id="Phobius"/>
    </source>
</evidence>
<dbReference type="InterPro" id="IPR044623">
    <property type="entry name" value="HRD3"/>
</dbReference>